<dbReference type="SUPFAM" id="SSF52540">
    <property type="entry name" value="P-loop containing nucleoside triphosphate hydrolases"/>
    <property type="match status" value="1"/>
</dbReference>
<dbReference type="InterPro" id="IPR027417">
    <property type="entry name" value="P-loop_NTPase"/>
</dbReference>
<dbReference type="PANTHER" id="PTHR37816">
    <property type="entry name" value="YALI0E33011P"/>
    <property type="match status" value="1"/>
</dbReference>
<keyword evidence="2" id="KW-1185">Reference proteome</keyword>
<reference evidence="1 2" key="1">
    <citation type="submission" date="2021-02" db="EMBL/GenBank/DDBJ databases">
        <title>Bacillus sp. RD4P76, an endophyte from a halophyte.</title>
        <authorList>
            <person name="Sun J.-Q."/>
        </authorList>
    </citation>
    <scope>NUCLEOTIDE SEQUENCE [LARGE SCALE GENOMIC DNA]</scope>
    <source>
        <strain evidence="1 2">RD4P76</strain>
    </source>
</reference>
<dbReference type="InterPro" id="IPR052922">
    <property type="entry name" value="Cytidylate_Kinase-2"/>
</dbReference>
<dbReference type="EMBL" id="JAFELM010000019">
    <property type="protein sequence ID" value="MBM6617172.1"/>
    <property type="molecule type" value="Genomic_DNA"/>
</dbReference>
<accession>A0ABS2DFE9</accession>
<evidence type="ECO:0000313" key="2">
    <source>
        <dbReference type="Proteomes" id="UP001518925"/>
    </source>
</evidence>
<evidence type="ECO:0000313" key="1">
    <source>
        <dbReference type="EMBL" id="MBM6617172.1"/>
    </source>
</evidence>
<protein>
    <submittedName>
        <fullName evidence="1">Topology modulation protein</fullName>
    </submittedName>
</protein>
<gene>
    <name evidence="1" type="ORF">JR050_05725</name>
</gene>
<sequence>MNRVMVIGISSGVGKTTFARKLGEKLGYPVTHLDSLYWKTGWIESEKGEFEQKQREVVQKDQWIIEGNYNSTFHIRAEHADTIIYLELPLYVCLYRVVSRWFSNIGSTRPDMPEGCPEKLDWPFIKFIYTTYYPRKQKMAKRFEKFGKDKTIITLKSKQEIAFYLSNFS</sequence>
<dbReference type="PANTHER" id="PTHR37816:SF3">
    <property type="entry name" value="MODULATES DNA TOPOLOGY"/>
    <property type="match status" value="1"/>
</dbReference>
<dbReference type="Proteomes" id="UP001518925">
    <property type="component" value="Unassembled WGS sequence"/>
</dbReference>
<proteinExistence type="predicted"/>
<dbReference type="RefSeq" id="WP_204202554.1">
    <property type="nucleotide sequence ID" value="NZ_JAFELM010000019.1"/>
</dbReference>
<name>A0ABS2DFE9_9BACI</name>
<comment type="caution">
    <text evidence="1">The sequence shown here is derived from an EMBL/GenBank/DDBJ whole genome shotgun (WGS) entry which is preliminary data.</text>
</comment>
<dbReference type="Gene3D" id="3.40.50.300">
    <property type="entry name" value="P-loop containing nucleotide triphosphate hydrolases"/>
    <property type="match status" value="1"/>
</dbReference>
<organism evidence="1 2">
    <name type="scientific">Bacillus suaedaesalsae</name>
    <dbReference type="NCBI Taxonomy" id="2810349"/>
    <lineage>
        <taxon>Bacteria</taxon>
        <taxon>Bacillati</taxon>
        <taxon>Bacillota</taxon>
        <taxon>Bacilli</taxon>
        <taxon>Bacillales</taxon>
        <taxon>Bacillaceae</taxon>
        <taxon>Bacillus</taxon>
    </lineage>
</organism>